<dbReference type="EMBL" id="BSNN01000004">
    <property type="protein sequence ID" value="GLQ35392.1"/>
    <property type="molecule type" value="Genomic_DNA"/>
</dbReference>
<dbReference type="NCBIfam" id="TIGR00090">
    <property type="entry name" value="rsfS_iojap_ybeB"/>
    <property type="match status" value="1"/>
</dbReference>
<dbReference type="PANTHER" id="PTHR21043:SF0">
    <property type="entry name" value="MITOCHONDRIAL ASSEMBLY OF RIBOSOMAL LARGE SUBUNIT PROTEIN 1"/>
    <property type="match status" value="1"/>
</dbReference>
<comment type="caution">
    <text evidence="3">The sequence shown here is derived from an EMBL/GenBank/DDBJ whole genome shotgun (WGS) entry which is preliminary data.</text>
</comment>
<dbReference type="InterPro" id="IPR043519">
    <property type="entry name" value="NT_sf"/>
</dbReference>
<keyword evidence="4" id="KW-1185">Reference proteome</keyword>
<comment type="similarity">
    <text evidence="1 2">Belongs to the Iojap/RsfS family.</text>
</comment>
<keyword evidence="2" id="KW-0963">Cytoplasm</keyword>
<organism evidence="3 4">
    <name type="scientific">Amylibacter marinus</name>
    <dbReference type="NCBI Taxonomy" id="1475483"/>
    <lineage>
        <taxon>Bacteria</taxon>
        <taxon>Pseudomonadati</taxon>
        <taxon>Pseudomonadota</taxon>
        <taxon>Alphaproteobacteria</taxon>
        <taxon>Rhodobacterales</taxon>
        <taxon>Paracoccaceae</taxon>
        <taxon>Amylibacter</taxon>
    </lineage>
</organism>
<gene>
    <name evidence="2 3" type="primary">rsfS</name>
    <name evidence="3" type="ORF">GCM10007939_16750</name>
</gene>
<protein>
    <recommendedName>
        <fullName evidence="2">Ribosomal silencing factor RsfS</fullName>
    </recommendedName>
</protein>
<proteinExistence type="inferred from homology"/>
<reference evidence="4" key="1">
    <citation type="journal article" date="2019" name="Int. J. Syst. Evol. Microbiol.">
        <title>The Global Catalogue of Microorganisms (GCM) 10K type strain sequencing project: providing services to taxonomists for standard genome sequencing and annotation.</title>
        <authorList>
            <consortium name="The Broad Institute Genomics Platform"/>
            <consortium name="The Broad Institute Genome Sequencing Center for Infectious Disease"/>
            <person name="Wu L."/>
            <person name="Ma J."/>
        </authorList>
    </citation>
    <scope>NUCLEOTIDE SEQUENCE [LARGE SCALE GENOMIC DNA]</scope>
    <source>
        <strain evidence="4">NBRC 110140</strain>
    </source>
</reference>
<keyword evidence="2" id="KW-0810">Translation regulation</keyword>
<accession>A0ABQ5VVS8</accession>
<comment type="subunit">
    <text evidence="2">Interacts with ribosomal protein uL14 (rplN).</text>
</comment>
<sequence length="111" mass="12182">MSLLDLVLNSLQDNKAEDIITIDLKGKSSMADHMVVASGRSARQVSALAENLHTRIKDVTGKVATIEGKGAGDWVLLDAGDIIVHIFRPEVREFYQLEKMWLTESADSTNA</sequence>
<name>A0ABQ5VVS8_9RHOB</name>
<evidence type="ECO:0000313" key="4">
    <source>
        <dbReference type="Proteomes" id="UP001156694"/>
    </source>
</evidence>
<dbReference type="PANTHER" id="PTHR21043">
    <property type="entry name" value="IOJAP SUPERFAMILY ORTHOLOG"/>
    <property type="match status" value="1"/>
</dbReference>
<evidence type="ECO:0000256" key="2">
    <source>
        <dbReference type="HAMAP-Rule" id="MF_01477"/>
    </source>
</evidence>
<evidence type="ECO:0000313" key="3">
    <source>
        <dbReference type="EMBL" id="GLQ35392.1"/>
    </source>
</evidence>
<dbReference type="Pfam" id="PF02410">
    <property type="entry name" value="RsfS"/>
    <property type="match status" value="1"/>
</dbReference>
<dbReference type="InterPro" id="IPR004394">
    <property type="entry name" value="Iojap/RsfS/C7orf30"/>
</dbReference>
<keyword evidence="2" id="KW-0678">Repressor</keyword>
<dbReference type="Proteomes" id="UP001156694">
    <property type="component" value="Unassembled WGS sequence"/>
</dbReference>
<evidence type="ECO:0000256" key="1">
    <source>
        <dbReference type="ARBA" id="ARBA00010574"/>
    </source>
</evidence>
<dbReference type="SUPFAM" id="SSF81301">
    <property type="entry name" value="Nucleotidyltransferase"/>
    <property type="match status" value="1"/>
</dbReference>
<comment type="function">
    <text evidence="2">Functions as a ribosomal silencing factor. Interacts with ribosomal protein uL14 (rplN), blocking formation of intersubunit bridge B8. Prevents association of the 30S and 50S ribosomal subunits and the formation of functional ribosomes, thus repressing translation.</text>
</comment>
<comment type="subcellular location">
    <subcellularLocation>
        <location evidence="2">Cytoplasm</location>
    </subcellularLocation>
</comment>
<dbReference type="HAMAP" id="MF_01477">
    <property type="entry name" value="Iojap_RsfS"/>
    <property type="match status" value="1"/>
</dbReference>
<dbReference type="RefSeq" id="WP_284377768.1">
    <property type="nucleotide sequence ID" value="NZ_BSNN01000004.1"/>
</dbReference>
<dbReference type="Gene3D" id="3.30.460.10">
    <property type="entry name" value="Beta Polymerase, domain 2"/>
    <property type="match status" value="1"/>
</dbReference>